<comment type="similarity">
    <text evidence="2 9">Belongs to the hcp beta-lactamase family.</text>
</comment>
<evidence type="ECO:0000313" key="13">
    <source>
        <dbReference type="Proteomes" id="UP000477070"/>
    </source>
</evidence>
<gene>
    <name evidence="10" type="ORF">DCO61_04685</name>
    <name evidence="11" type="ORF">LS64_003435</name>
</gene>
<comment type="catalytic activity">
    <reaction evidence="1 9">
        <text>a beta-lactam + H2O = a substituted beta-amino acid</text>
        <dbReference type="Rhea" id="RHEA:20401"/>
        <dbReference type="ChEBI" id="CHEBI:15377"/>
        <dbReference type="ChEBI" id="CHEBI:35627"/>
        <dbReference type="ChEBI" id="CHEBI:140347"/>
        <dbReference type="EC" id="3.5.2.6"/>
    </reaction>
</comment>
<dbReference type="EC" id="3.5.2.6" evidence="3 9"/>
<comment type="function">
    <text evidence="9">Hydrolyzes 6-aminopenicillinic acid and 7-aminocephalosporanic acid (ACA) derivatives.</text>
</comment>
<sequence>MFARFCVILFCVCVLSAEDSASLSDDKEDTKVSYTLQEVEQMCENKNASACASLGLEYLYGLSLKQDVKKALDYMQKACDGGFAPSCGTLSVMYEKGTADPYLSDMPTIKKDLKKAFKFAQKGCDLNNIGMCARLGEYYANGEVVAKDSKKSKEFFKKACDLGYKEICNKGE</sequence>
<name>A0A347VHM7_9HELI</name>
<dbReference type="GO" id="GO:0005576">
    <property type="term" value="C:extracellular region"/>
    <property type="evidence" value="ECO:0007669"/>
    <property type="project" value="UniProtKB-SubCell"/>
</dbReference>
<evidence type="ECO:0000256" key="2">
    <source>
        <dbReference type="ARBA" id="ARBA00008486"/>
    </source>
</evidence>
<dbReference type="OrthoDB" id="9772133at2"/>
<evidence type="ECO:0000313" key="12">
    <source>
        <dbReference type="Proteomes" id="UP000029714"/>
    </source>
</evidence>
<protein>
    <recommendedName>
        <fullName evidence="3 9">Beta-lactamase</fullName>
        <ecNumber evidence="3 9">3.5.2.6</ecNumber>
    </recommendedName>
</protein>
<dbReference type="SMART" id="SM00671">
    <property type="entry name" value="SEL1"/>
    <property type="match status" value="3"/>
</dbReference>
<dbReference type="Proteomes" id="UP000029714">
    <property type="component" value="Unassembled WGS sequence"/>
</dbReference>
<dbReference type="PANTHER" id="PTHR13891">
    <property type="entry name" value="CYTOCHROME C OXIDASE ASSEMBLY FACTOR 7"/>
    <property type="match status" value="1"/>
</dbReference>
<reference evidence="11 12" key="2">
    <citation type="journal article" date="2016" name="Infect. Immun.">
        <title>Helicobacter saguini, a Novel Helicobacter Isolated from Cotton-Top Tamarins with Ulcerative Colitis, Has Proinflammatory Properties and Induces Typhlocolitis and Dysplasia in Gnotobiotic IL-10-/- Mice.</title>
        <authorList>
            <person name="Shen Z."/>
            <person name="Mannion A."/>
            <person name="Whary M.T."/>
            <person name="Muthupalani S."/>
            <person name="Sheh A."/>
            <person name="Feng Y."/>
            <person name="Gong G."/>
            <person name="Vandamme P."/>
            <person name="Holcombe H.R."/>
            <person name="Paster B.J."/>
            <person name="Fox J.G."/>
        </authorList>
    </citation>
    <scope>NUCLEOTIDE SEQUENCE [LARGE SCALE GENOMIC DNA]</scope>
    <source>
        <strain evidence="11 12">MIT 97-6194</strain>
    </source>
</reference>
<evidence type="ECO:0000256" key="8">
    <source>
        <dbReference type="ARBA" id="ARBA00023251"/>
    </source>
</evidence>
<keyword evidence="8" id="KW-0046">Antibiotic resistance</keyword>
<dbReference type="InterPro" id="IPR011990">
    <property type="entry name" value="TPR-like_helical_dom_sf"/>
</dbReference>
<keyword evidence="12" id="KW-1185">Reference proteome</keyword>
<evidence type="ECO:0000256" key="3">
    <source>
        <dbReference type="ARBA" id="ARBA00012865"/>
    </source>
</evidence>
<dbReference type="EMBL" id="QBIU01000001">
    <property type="protein sequence ID" value="MWV69324.1"/>
    <property type="molecule type" value="Genomic_DNA"/>
</dbReference>
<dbReference type="Pfam" id="PF08238">
    <property type="entry name" value="Sel1"/>
    <property type="match status" value="3"/>
</dbReference>
<evidence type="ECO:0000313" key="11">
    <source>
        <dbReference type="EMBL" id="TLD94985.1"/>
    </source>
</evidence>
<organism evidence="11 12">
    <name type="scientific">Helicobacter saguini</name>
    <dbReference type="NCBI Taxonomy" id="1548018"/>
    <lineage>
        <taxon>Bacteria</taxon>
        <taxon>Pseudomonadati</taxon>
        <taxon>Campylobacterota</taxon>
        <taxon>Epsilonproteobacteria</taxon>
        <taxon>Campylobacterales</taxon>
        <taxon>Helicobacteraceae</taxon>
        <taxon>Helicobacter</taxon>
    </lineage>
</organism>
<dbReference type="Proteomes" id="UP000477070">
    <property type="component" value="Unassembled WGS sequence"/>
</dbReference>
<reference evidence="11 12" key="1">
    <citation type="journal article" date="2014" name="Genome Announc.">
        <title>Draft genome sequences of eight enterohepatic helicobacter species isolated from both laboratory and wild rodents.</title>
        <authorList>
            <person name="Sheh A."/>
            <person name="Shen Z."/>
            <person name="Fox J.G."/>
        </authorList>
    </citation>
    <scope>NUCLEOTIDE SEQUENCE [LARGE SCALE GENOMIC DNA]</scope>
    <source>
        <strain evidence="11 12">MIT 97-6194</strain>
    </source>
</reference>
<comment type="caution">
    <text evidence="11">The sequence shown here is derived from an EMBL/GenBank/DDBJ whole genome shotgun (WGS) entry which is preliminary data.</text>
</comment>
<evidence type="ECO:0000256" key="9">
    <source>
        <dbReference type="RuleBase" id="RU366075"/>
    </source>
</evidence>
<evidence type="ECO:0000256" key="1">
    <source>
        <dbReference type="ARBA" id="ARBA00001526"/>
    </source>
</evidence>
<evidence type="ECO:0000313" key="10">
    <source>
        <dbReference type="EMBL" id="MWV69324.1"/>
    </source>
</evidence>
<comment type="subcellular location">
    <subcellularLocation>
        <location evidence="9">Secreted</location>
    </subcellularLocation>
</comment>
<keyword evidence="5 9" id="KW-0378">Hydrolase</keyword>
<keyword evidence="4" id="KW-0677">Repeat</keyword>
<dbReference type="Gene3D" id="1.25.40.10">
    <property type="entry name" value="Tetratricopeptide repeat domain"/>
    <property type="match status" value="2"/>
</dbReference>
<keyword evidence="7" id="KW-1015">Disulfide bond</keyword>
<proteinExistence type="inferred from homology"/>
<accession>A0A347VHM7</accession>
<dbReference type="RefSeq" id="WP_052062410.1">
    <property type="nucleotide sequence ID" value="NZ_JRMP02000004.1"/>
</dbReference>
<dbReference type="GO" id="GO:0046677">
    <property type="term" value="P:response to antibiotic"/>
    <property type="evidence" value="ECO:0007669"/>
    <property type="project" value="UniProtKB-KW"/>
</dbReference>
<evidence type="ECO:0000256" key="7">
    <source>
        <dbReference type="ARBA" id="ARBA00023157"/>
    </source>
</evidence>
<keyword evidence="6" id="KW-0802">TPR repeat</keyword>
<reference evidence="10 13" key="4">
    <citation type="submission" date="2019-12" db="EMBL/GenBank/DDBJ databases">
        <title>Multi-Generational Helicobacter saguini Isolates.</title>
        <authorList>
            <person name="Mannion A."/>
            <person name="Shen Z."/>
            <person name="Fox J.G."/>
        </authorList>
    </citation>
    <scope>NUCLEOTIDE SEQUENCE [LARGE SCALE GENOMIC DNA]</scope>
    <source>
        <strain evidence="10">16-048</strain>
        <strain evidence="13">16-048 (F4)</strain>
    </source>
</reference>
<dbReference type="EMBL" id="JRMP02000004">
    <property type="protein sequence ID" value="TLD94985.1"/>
    <property type="molecule type" value="Genomic_DNA"/>
</dbReference>
<dbReference type="GO" id="GO:0008800">
    <property type="term" value="F:beta-lactamase activity"/>
    <property type="evidence" value="ECO:0007669"/>
    <property type="project" value="UniProtKB-UniRule"/>
</dbReference>
<evidence type="ECO:0000256" key="4">
    <source>
        <dbReference type="ARBA" id="ARBA00022737"/>
    </source>
</evidence>
<dbReference type="PANTHER" id="PTHR13891:SF1">
    <property type="entry name" value="CYTOCHROME C OXIDASE ASSEMBLY FACTOR 7"/>
    <property type="match status" value="1"/>
</dbReference>
<dbReference type="AlphaFoldDB" id="A0A347VHM7"/>
<reference evidence="11" key="3">
    <citation type="submission" date="2018-04" db="EMBL/GenBank/DDBJ databases">
        <authorList>
            <person name="Sheh A."/>
            <person name="Shen Z."/>
            <person name="Mannion A.J."/>
            <person name="Fox J.G."/>
        </authorList>
    </citation>
    <scope>NUCLEOTIDE SEQUENCE</scope>
    <source>
        <strain evidence="11">MIT 97-6194</strain>
    </source>
</reference>
<evidence type="ECO:0000256" key="6">
    <source>
        <dbReference type="ARBA" id="ARBA00022803"/>
    </source>
</evidence>
<dbReference type="InterPro" id="IPR006597">
    <property type="entry name" value="Sel1-like"/>
</dbReference>
<evidence type="ECO:0000256" key="5">
    <source>
        <dbReference type="ARBA" id="ARBA00022801"/>
    </source>
</evidence>
<dbReference type="SUPFAM" id="SSF81901">
    <property type="entry name" value="HCP-like"/>
    <property type="match status" value="1"/>
</dbReference>
<dbReference type="InterPro" id="IPR040239">
    <property type="entry name" value="HcpB-like"/>
</dbReference>
<keyword evidence="9" id="KW-0964">Secreted</keyword>